<evidence type="ECO:0000313" key="3">
    <source>
        <dbReference type="Proteomes" id="UP001161094"/>
    </source>
</evidence>
<feature type="region of interest" description="Disordered" evidence="1">
    <location>
        <begin position="243"/>
        <end position="283"/>
    </location>
</feature>
<name>A0AA42LRS9_9BURK</name>
<comment type="caution">
    <text evidence="2">The sequence shown here is derived from an EMBL/GenBank/DDBJ whole genome shotgun (WGS) entry which is preliminary data.</text>
</comment>
<proteinExistence type="predicted"/>
<reference evidence="2" key="1">
    <citation type="submission" date="2022-09" db="EMBL/GenBank/DDBJ databases">
        <title>Intensive care unit water sources are persistently colonized with multi-drug resistant bacteria and are the site of extensive horizontal gene transfer of antibiotic resistance genes.</title>
        <authorList>
            <person name="Diorio-Toth L."/>
        </authorList>
    </citation>
    <scope>NUCLEOTIDE SEQUENCE</scope>
    <source>
        <strain evidence="2">GD03843</strain>
    </source>
</reference>
<dbReference type="AlphaFoldDB" id="A0AA42LRS9"/>
<gene>
    <name evidence="2" type="ORF">N5D93_21340</name>
</gene>
<evidence type="ECO:0008006" key="4">
    <source>
        <dbReference type="Google" id="ProtNLM"/>
    </source>
</evidence>
<dbReference type="PROSITE" id="PS51257">
    <property type="entry name" value="PROKAR_LIPOPROTEIN"/>
    <property type="match status" value="1"/>
</dbReference>
<dbReference type="RefSeq" id="WP_279996460.1">
    <property type="nucleotide sequence ID" value="NZ_JAOCDZ010000016.1"/>
</dbReference>
<dbReference type="EMBL" id="JAOCDZ010000016">
    <property type="protein sequence ID" value="MDH0738378.1"/>
    <property type="molecule type" value="Genomic_DNA"/>
</dbReference>
<evidence type="ECO:0000313" key="2">
    <source>
        <dbReference type="EMBL" id="MDH0738378.1"/>
    </source>
</evidence>
<sequence length="283" mass="31306">MRKELIGVMIWLGLLAGCNAEPTYSGVSFIAYNYTPWNLEPVELSDASGNVASSSTLIAGGGAGSVSCCYKFSGTDFTVNWSGGDPDVIRKHLFDGKYEEAIFKKETSVHFPATEVPSGDGMLVLELHIYPDEHMELALTRQLVGKERIPLTDTIRWLYEKHRDELVGYEHIDQLGDDLSKVTQQVWLKYRIEDAGDMRGYMYLYFLVASDFENDAEISALLKDKNRKPGDFGRAVAALSKERIEQMKASGAPPGMRADKSTSNNHPPRTDDVNVDQAGAEGA</sequence>
<evidence type="ECO:0000256" key="1">
    <source>
        <dbReference type="SAM" id="MobiDB-lite"/>
    </source>
</evidence>
<dbReference type="Proteomes" id="UP001161094">
    <property type="component" value="Unassembled WGS sequence"/>
</dbReference>
<protein>
    <recommendedName>
        <fullName evidence="4">DUF3304 domain-containing protein</fullName>
    </recommendedName>
</protein>
<accession>A0AA42LRS9</accession>
<organism evidence="2 3">
    <name type="scientific">Achromobacter spanius</name>
    <dbReference type="NCBI Taxonomy" id="217203"/>
    <lineage>
        <taxon>Bacteria</taxon>
        <taxon>Pseudomonadati</taxon>
        <taxon>Pseudomonadota</taxon>
        <taxon>Betaproteobacteria</taxon>
        <taxon>Burkholderiales</taxon>
        <taxon>Alcaligenaceae</taxon>
        <taxon>Achromobacter</taxon>
    </lineage>
</organism>